<evidence type="ECO:0000256" key="5">
    <source>
        <dbReference type="ARBA" id="ARBA00023136"/>
    </source>
</evidence>
<dbReference type="PANTHER" id="PTHR30572:SF4">
    <property type="entry name" value="ABC TRANSPORTER PERMEASE YTRF"/>
    <property type="match status" value="1"/>
</dbReference>
<evidence type="ECO:0000313" key="10">
    <source>
        <dbReference type="EMBL" id="ECZ5738493.1"/>
    </source>
</evidence>
<dbReference type="GO" id="GO:0022857">
    <property type="term" value="F:transmembrane transporter activity"/>
    <property type="evidence" value="ECO:0007669"/>
    <property type="project" value="TreeGrafter"/>
</dbReference>
<evidence type="ECO:0000259" key="8">
    <source>
        <dbReference type="Pfam" id="PF02687"/>
    </source>
</evidence>
<evidence type="ECO:0000259" key="9">
    <source>
        <dbReference type="Pfam" id="PF12704"/>
    </source>
</evidence>
<dbReference type="InterPro" id="IPR025857">
    <property type="entry name" value="MacB_PCD"/>
</dbReference>
<evidence type="ECO:0000313" key="11">
    <source>
        <dbReference type="Proteomes" id="UP000421425"/>
    </source>
</evidence>
<dbReference type="EMBL" id="AALHBX010000013">
    <property type="protein sequence ID" value="ECZ5738493.1"/>
    <property type="molecule type" value="Genomic_DNA"/>
</dbReference>
<dbReference type="PANTHER" id="PTHR30572">
    <property type="entry name" value="MEMBRANE COMPONENT OF TRANSPORTER-RELATED"/>
    <property type="match status" value="1"/>
</dbReference>
<gene>
    <name evidence="10" type="ORF">F8Y55_07590</name>
</gene>
<dbReference type="InterPro" id="IPR050250">
    <property type="entry name" value="Macrolide_Exporter_MacB"/>
</dbReference>
<organism evidence="10 11">
    <name type="scientific">Campylobacter jejuni</name>
    <dbReference type="NCBI Taxonomy" id="197"/>
    <lineage>
        <taxon>Bacteria</taxon>
        <taxon>Pseudomonadati</taxon>
        <taxon>Campylobacterota</taxon>
        <taxon>Epsilonproteobacteria</taxon>
        <taxon>Campylobacterales</taxon>
        <taxon>Campylobacteraceae</taxon>
        <taxon>Campylobacter</taxon>
    </lineage>
</organism>
<comment type="similarity">
    <text evidence="6">Belongs to the ABC-4 integral membrane protein family.</text>
</comment>
<comment type="subcellular location">
    <subcellularLocation>
        <location evidence="1">Cell membrane</location>
        <topology evidence="1">Multi-pass membrane protein</topology>
    </subcellularLocation>
</comment>
<keyword evidence="4 7" id="KW-1133">Transmembrane helix</keyword>
<dbReference type="InterPro" id="IPR003838">
    <property type="entry name" value="ABC3_permease_C"/>
</dbReference>
<feature type="domain" description="MacB-like periplasmic core" evidence="9">
    <location>
        <begin position="22"/>
        <end position="197"/>
    </location>
</feature>
<keyword evidence="2" id="KW-1003">Cell membrane</keyword>
<reference evidence="10 11" key="1">
    <citation type="submission" date="2019-10" db="EMBL/GenBank/DDBJ databases">
        <authorList>
            <consortium name="PulseNet: The National Subtyping Network for Foodborne Disease Surveillance"/>
            <person name="Tarr C.L."/>
            <person name="Trees E."/>
            <person name="Katz L.S."/>
            <person name="Carleton-Romer H.A."/>
            <person name="Stroika S."/>
            <person name="Kucerova Z."/>
            <person name="Roache K.F."/>
            <person name="Sabol A.L."/>
            <person name="Besser J."/>
            <person name="Gerner-Smidt P."/>
        </authorList>
    </citation>
    <scope>NUCLEOTIDE SEQUENCE [LARGE SCALE GENOMIC DNA]</scope>
    <source>
        <strain evidence="10 11">PNUSAC012091</strain>
    </source>
</reference>
<feature type="transmembrane region" description="Helical" evidence="7">
    <location>
        <begin position="21"/>
        <end position="43"/>
    </location>
</feature>
<keyword evidence="5 7" id="KW-0472">Membrane</keyword>
<evidence type="ECO:0000256" key="2">
    <source>
        <dbReference type="ARBA" id="ARBA00022475"/>
    </source>
</evidence>
<proteinExistence type="inferred from homology"/>
<dbReference type="Pfam" id="PF02687">
    <property type="entry name" value="FtsX"/>
    <property type="match status" value="1"/>
</dbReference>
<dbReference type="Proteomes" id="UP000421425">
    <property type="component" value="Unassembled WGS sequence"/>
</dbReference>
<evidence type="ECO:0000256" key="6">
    <source>
        <dbReference type="ARBA" id="ARBA00038076"/>
    </source>
</evidence>
<feature type="transmembrane region" description="Helical" evidence="7">
    <location>
        <begin position="247"/>
        <end position="274"/>
    </location>
</feature>
<feature type="domain" description="ABC3 transporter permease C-terminal" evidence="8">
    <location>
        <begin position="251"/>
        <end position="364"/>
    </location>
</feature>
<dbReference type="AlphaFoldDB" id="A0A657KRM9"/>
<keyword evidence="3 7" id="KW-0812">Transmembrane</keyword>
<evidence type="ECO:0000256" key="7">
    <source>
        <dbReference type="SAM" id="Phobius"/>
    </source>
</evidence>
<accession>A0A657KRM9</accession>
<evidence type="ECO:0000256" key="1">
    <source>
        <dbReference type="ARBA" id="ARBA00004651"/>
    </source>
</evidence>
<dbReference type="GO" id="GO:0005886">
    <property type="term" value="C:plasma membrane"/>
    <property type="evidence" value="ECO:0007669"/>
    <property type="project" value="UniProtKB-SubCell"/>
</dbReference>
<evidence type="ECO:0000256" key="4">
    <source>
        <dbReference type="ARBA" id="ARBA00022989"/>
    </source>
</evidence>
<comment type="caution">
    <text evidence="10">The sequence shown here is derived from an EMBL/GenBank/DDBJ whole genome shotgun (WGS) entry which is preliminary data.</text>
</comment>
<feature type="transmembrane region" description="Helical" evidence="7">
    <location>
        <begin position="333"/>
        <end position="355"/>
    </location>
</feature>
<evidence type="ECO:0000256" key="3">
    <source>
        <dbReference type="ARBA" id="ARBA00022692"/>
    </source>
</evidence>
<sequence length="372" mass="41210">MVDKFFLNELFKSISFSYQRLFIIVLSVFIGALTCSAFLNIYFDIDTKLSKELKAYGANVMISPKHDENFISNAEYEKIKENLKARALTPFLYDFLNLGSTSGVVLGTDFRALKITKPFLEVKEGSFSLNDFDENSAFLGVNLAKQLGLKIGNELQIYNPNNGKSIKLTIKGILSSNDEFDSIVLAPLSVVQNLSDRAGINYANAVVYGNFDEVKAKTQAISNEFIDSKPISSVSLSEGLVLGKIKALMFLIILVVLIIVTTSVNTTLSSIIFSRKKEIALRLALGAKKSEIFKLFASECFIVSFFASLIGAFFGIFLANVFGYLIFNSSIDFRFIAVFIALIISLIFAFLAAFFPIKRALKINVCENLKGE</sequence>
<protein>
    <submittedName>
        <fullName evidence="10">FtsX-like permease family protein</fullName>
    </submittedName>
</protein>
<feature type="transmembrane region" description="Helical" evidence="7">
    <location>
        <begin position="295"/>
        <end position="327"/>
    </location>
</feature>
<dbReference type="Pfam" id="PF12704">
    <property type="entry name" value="MacB_PCD"/>
    <property type="match status" value="1"/>
</dbReference>
<dbReference type="RefSeq" id="WP_070274054.1">
    <property type="nucleotide sequence ID" value="NZ_JBMJAU010000007.1"/>
</dbReference>
<name>A0A657KRM9_CAMJU</name>